<protein>
    <submittedName>
        <fullName evidence="1">Uncharacterized protein</fullName>
    </submittedName>
</protein>
<dbReference type="Proteomes" id="UP001281147">
    <property type="component" value="Unassembled WGS sequence"/>
</dbReference>
<evidence type="ECO:0000313" key="2">
    <source>
        <dbReference type="Proteomes" id="UP001281147"/>
    </source>
</evidence>
<sequence>MAHLDLPGGEQPASAEEYNITTTYRFRTHHPISSTATLQATIKNQAQKLSNQVLNAIRPDAEIGVNVVRKAAKQSLKVGSTRPSRRNGLQHDSDTYNPPTKKSGRKEDNPVGWSKDDPAPNSEPEYPQAAQNGFQSHRKEDSPTIRLLNRRRSKTWRSKTQQKRNVLHQRFSVGKSHATGDRFCLIANDSNSPLSEPHQVFIEPE</sequence>
<gene>
    <name evidence="1" type="ORF">LTR37_019422</name>
</gene>
<keyword evidence="2" id="KW-1185">Reference proteome</keyword>
<proteinExistence type="predicted"/>
<name>A0ACC3ME83_9PEZI</name>
<dbReference type="EMBL" id="JAUTXU010000300">
    <property type="protein sequence ID" value="KAK3686831.1"/>
    <property type="molecule type" value="Genomic_DNA"/>
</dbReference>
<evidence type="ECO:0000313" key="1">
    <source>
        <dbReference type="EMBL" id="KAK3686831.1"/>
    </source>
</evidence>
<accession>A0ACC3ME83</accession>
<comment type="caution">
    <text evidence="1">The sequence shown here is derived from an EMBL/GenBank/DDBJ whole genome shotgun (WGS) entry which is preliminary data.</text>
</comment>
<reference evidence="1" key="1">
    <citation type="submission" date="2023-07" db="EMBL/GenBank/DDBJ databases">
        <title>Black Yeasts Isolated from many extreme environments.</title>
        <authorList>
            <person name="Coleine C."/>
            <person name="Stajich J.E."/>
            <person name="Selbmann L."/>
        </authorList>
    </citation>
    <scope>NUCLEOTIDE SEQUENCE</scope>
    <source>
        <strain evidence="1">CCFEE 5714</strain>
    </source>
</reference>
<organism evidence="1 2">
    <name type="scientific">Vermiconidia calcicola</name>
    <dbReference type="NCBI Taxonomy" id="1690605"/>
    <lineage>
        <taxon>Eukaryota</taxon>
        <taxon>Fungi</taxon>
        <taxon>Dikarya</taxon>
        <taxon>Ascomycota</taxon>
        <taxon>Pezizomycotina</taxon>
        <taxon>Dothideomycetes</taxon>
        <taxon>Dothideomycetidae</taxon>
        <taxon>Mycosphaerellales</taxon>
        <taxon>Extremaceae</taxon>
        <taxon>Vermiconidia</taxon>
    </lineage>
</organism>